<dbReference type="SMART" id="SM00028">
    <property type="entry name" value="TPR"/>
    <property type="match status" value="4"/>
</dbReference>
<dbReference type="PANTHER" id="PTHR44809">
    <property type="match status" value="1"/>
</dbReference>
<dbReference type="Gene3D" id="1.25.40.10">
    <property type="entry name" value="Tetratricopeptide repeat domain"/>
    <property type="match status" value="1"/>
</dbReference>
<evidence type="ECO:0000313" key="4">
    <source>
        <dbReference type="Proteomes" id="UP000253606"/>
    </source>
</evidence>
<dbReference type="KEGG" id="abas:ACPOL_5142"/>
<dbReference type="Proteomes" id="UP000253606">
    <property type="component" value="Chromosome"/>
</dbReference>
<evidence type="ECO:0000313" key="3">
    <source>
        <dbReference type="EMBL" id="AXC14396.1"/>
    </source>
</evidence>
<feature type="region of interest" description="Disordered" evidence="2">
    <location>
        <begin position="301"/>
        <end position="320"/>
    </location>
</feature>
<dbReference type="InterPro" id="IPR019734">
    <property type="entry name" value="TPR_rpt"/>
</dbReference>
<dbReference type="AlphaFoldDB" id="A0A2Z5G763"/>
<gene>
    <name evidence="3" type="ORF">ACPOL_5142</name>
</gene>
<keyword evidence="1" id="KW-0802">TPR repeat</keyword>
<proteinExistence type="predicted"/>
<name>A0A2Z5G763_9BACT</name>
<protein>
    <submittedName>
        <fullName evidence="3">TPR domain/radical SAM/B12 binding domain protein</fullName>
    </submittedName>
</protein>
<dbReference type="Pfam" id="PF13174">
    <property type="entry name" value="TPR_6"/>
    <property type="match status" value="1"/>
</dbReference>
<evidence type="ECO:0000256" key="1">
    <source>
        <dbReference type="PROSITE-ProRule" id="PRU00339"/>
    </source>
</evidence>
<dbReference type="InterPro" id="IPR011990">
    <property type="entry name" value="TPR-like_helical_dom_sf"/>
</dbReference>
<organism evidence="3 4">
    <name type="scientific">Acidisarcina polymorpha</name>
    <dbReference type="NCBI Taxonomy" id="2211140"/>
    <lineage>
        <taxon>Bacteria</taxon>
        <taxon>Pseudomonadati</taxon>
        <taxon>Acidobacteriota</taxon>
        <taxon>Terriglobia</taxon>
        <taxon>Terriglobales</taxon>
        <taxon>Acidobacteriaceae</taxon>
        <taxon>Acidisarcina</taxon>
    </lineage>
</organism>
<dbReference type="OrthoDB" id="9769030at2"/>
<keyword evidence="4" id="KW-1185">Reference proteome</keyword>
<dbReference type="PANTHER" id="PTHR44809:SF1">
    <property type="entry name" value="PROTEIN O-MANNOSYL-TRANSFERASE TMTC1"/>
    <property type="match status" value="1"/>
</dbReference>
<sequence>MTRIRRQDVLRYLKLHARQLQAWEHKGLVVRRDSYSLEEYGQLRTLRDLSAKFSSSSICASVGAMKSVAGIENPLLEARPVVAGSRVLFRHRGCVTEPIARQFVFDFEPAWSDPNGPATGKSATIEMHSNAREGRITEMFLQAIRYEDASELDQACEVYERIIEKDPGHAPACINLGTICYNRRQFVRAERLYRSATEADPEYALAFFDLGNVLDELKRLPEAIAAYRTAIRLVPGYGDAHYNLALACERTGERRLALRHWTAYLKVDSNSRWAAHARKQIKKILGTESLSVVHRSPRVTEPRALRRASPLESATVPTAG</sequence>
<accession>A0A2Z5G763</accession>
<dbReference type="PROSITE" id="PS50005">
    <property type="entry name" value="TPR"/>
    <property type="match status" value="1"/>
</dbReference>
<reference evidence="3 4" key="1">
    <citation type="journal article" date="2018" name="Front. Microbiol.">
        <title>Hydrolytic Capabilities as a Key to Environmental Success: Chitinolytic and Cellulolytic Acidobacteria From Acidic Sub-arctic Soils and Boreal Peatlands.</title>
        <authorList>
            <person name="Belova S.E."/>
            <person name="Ravin N.V."/>
            <person name="Pankratov T.A."/>
            <person name="Rakitin A.L."/>
            <person name="Ivanova A.A."/>
            <person name="Beletsky A.V."/>
            <person name="Mardanov A.V."/>
            <person name="Sinninghe Damste J.S."/>
            <person name="Dedysh S.N."/>
        </authorList>
    </citation>
    <scope>NUCLEOTIDE SEQUENCE [LARGE SCALE GENOMIC DNA]</scope>
    <source>
        <strain evidence="3 4">SBC82</strain>
    </source>
</reference>
<dbReference type="RefSeq" id="WP_114209181.1">
    <property type="nucleotide sequence ID" value="NZ_CP030840.1"/>
</dbReference>
<dbReference type="SUPFAM" id="SSF48452">
    <property type="entry name" value="TPR-like"/>
    <property type="match status" value="1"/>
</dbReference>
<dbReference type="EMBL" id="CP030840">
    <property type="protein sequence ID" value="AXC14396.1"/>
    <property type="molecule type" value="Genomic_DNA"/>
</dbReference>
<feature type="repeat" description="TPR" evidence="1">
    <location>
        <begin position="204"/>
        <end position="237"/>
    </location>
</feature>
<evidence type="ECO:0000256" key="2">
    <source>
        <dbReference type="SAM" id="MobiDB-lite"/>
    </source>
</evidence>
<dbReference type="InterPro" id="IPR052943">
    <property type="entry name" value="TMTC_O-mannosyl-trnsfr"/>
</dbReference>
<dbReference type="Pfam" id="PF13432">
    <property type="entry name" value="TPR_16"/>
    <property type="match status" value="1"/>
</dbReference>